<keyword evidence="1" id="KW-0645">Protease</keyword>
<feature type="binding site" evidence="8">
    <location>
        <position position="414"/>
    </location>
    <ligand>
        <name>Zn(2+)</name>
        <dbReference type="ChEBI" id="CHEBI:29105"/>
        <note>catalytic</note>
    </ligand>
</feature>
<dbReference type="AlphaFoldDB" id="A0A8S3SVE3"/>
<feature type="active site" evidence="8">
    <location>
        <position position="405"/>
    </location>
</feature>
<feature type="binding site" evidence="8">
    <location>
        <position position="404"/>
    </location>
    <ligand>
        <name>Zn(2+)</name>
        <dbReference type="ChEBI" id="CHEBI:29105"/>
        <note>catalytic</note>
    </ligand>
</feature>
<feature type="compositionally biased region" description="Low complexity" evidence="9">
    <location>
        <begin position="724"/>
        <end position="740"/>
    </location>
</feature>
<dbReference type="PROSITE" id="PS50215">
    <property type="entry name" value="ADAM_MEPRO"/>
    <property type="match status" value="1"/>
</dbReference>
<evidence type="ECO:0000256" key="3">
    <source>
        <dbReference type="ARBA" id="ARBA00022801"/>
    </source>
</evidence>
<reference evidence="11" key="1">
    <citation type="submission" date="2021-03" db="EMBL/GenBank/DDBJ databases">
        <authorList>
            <person name="Bekaert M."/>
        </authorList>
    </citation>
    <scope>NUCLEOTIDE SEQUENCE</scope>
</reference>
<evidence type="ECO:0000256" key="9">
    <source>
        <dbReference type="SAM" id="MobiDB-lite"/>
    </source>
</evidence>
<gene>
    <name evidence="11" type="ORF">MEDL_38672</name>
</gene>
<evidence type="ECO:0000256" key="5">
    <source>
        <dbReference type="ARBA" id="ARBA00023049"/>
    </source>
</evidence>
<dbReference type="OrthoDB" id="6134861at2759"/>
<evidence type="ECO:0000256" key="6">
    <source>
        <dbReference type="ARBA" id="ARBA00023157"/>
    </source>
</evidence>
<accession>A0A8S3SVE3</accession>
<dbReference type="Pfam" id="PF01421">
    <property type="entry name" value="Reprolysin"/>
    <property type="match status" value="1"/>
</dbReference>
<name>A0A8S3SVE3_MYTED</name>
<sequence>MLDYIILFGFYSAIVSSSDFEGFGTQHGIAVVTQVVSDNDQHLENEMPETLDIKLDLLSDEDGPHAMRLELNDDDLESKAVYVVRENSDGQKTIVKENIAIEQNVGLYQSPDSLASFTVTCEGLEYGMCKPYILGSINLNGTDFDIKPNSDMANTGFNRNYVYNVYNRKQPETEGKTCIAGEDQEIAAVTTAFQNEEQQTEFEHFAMRKRFRVINNAAGSSFTGHQTIGMGQHGQTSGSSNTYAVGLLVLVDDVIYRRFYSMSKGYTHSQKETDAKALIRQYYAHVVNAMDIRYRNIRHPVYEIRIVVSGYLIDDNQVVNIWNDPAEAAVEDAMYRAIEWRKMMTSELPPHDHLMIFTGRDLYTKVSRDYSVTGFASLDSVCRQDSVSIIEDKGGFDCIITATHELGHSLGARHDGDRNICTPQNKYIMTSIGGGDVTKQTRLNPFRFSECSKSYFLDRLQTLSNQGLNCLSVRKSYYDPREFAGLTSVATGQLFSPNKQCQMKLGDDSFYGWGGNLGLFKDVCTHMACKSNKSSTSYNLYNAARGTSCGNKKWCVNGECIYDQKAPAKDESCIHGDSLRSFAAYYSCSNMISSDPSKCTDKYYRQFCCESCKQYGLNTFTLPGVNTRRRAPNVLSIPVTQHMQRVLPNTFSARGRQGGFGSPRSSSQHVFSASPVVRNFNVANQIPRNRGNTNDKFRIFSTHNNMHSGMSGPGKTANHLTAPQHHQQQYDQNQFQSDSNTYGPQTDSNQYGVQSDSNKFGYQSDSNTFGMQAPGPDPSITLPDHQRLGSLQSSFSSMNPGDLTSFRNLIMRTLHLLARTDGSQNNQYNQVPSHNHHSSYFQGSNHEHLRPSNGFFNMREIPRVVVEGGAIATNDSLETISTSNISSNNTVVTEPSSFSKSKLEEELRNFNLLNIALPETKAKSTSKVVINSNSHNDKTIVNRSLDNIIDPFLK</sequence>
<dbReference type="GO" id="GO:0004222">
    <property type="term" value="F:metalloendopeptidase activity"/>
    <property type="evidence" value="ECO:0007669"/>
    <property type="project" value="InterPro"/>
</dbReference>
<dbReference type="GO" id="GO:0006509">
    <property type="term" value="P:membrane protein ectodomain proteolysis"/>
    <property type="evidence" value="ECO:0007669"/>
    <property type="project" value="TreeGrafter"/>
</dbReference>
<protein>
    <recommendedName>
        <fullName evidence="10">Peptidase M12B domain-containing protein</fullName>
    </recommendedName>
</protein>
<evidence type="ECO:0000259" key="10">
    <source>
        <dbReference type="PROSITE" id="PS50215"/>
    </source>
</evidence>
<organism evidence="11 12">
    <name type="scientific">Mytilus edulis</name>
    <name type="common">Blue mussel</name>
    <dbReference type="NCBI Taxonomy" id="6550"/>
    <lineage>
        <taxon>Eukaryota</taxon>
        <taxon>Metazoa</taxon>
        <taxon>Spiralia</taxon>
        <taxon>Lophotrochozoa</taxon>
        <taxon>Mollusca</taxon>
        <taxon>Bivalvia</taxon>
        <taxon>Autobranchia</taxon>
        <taxon>Pteriomorphia</taxon>
        <taxon>Mytilida</taxon>
        <taxon>Mytiloidea</taxon>
        <taxon>Mytilidae</taxon>
        <taxon>Mytilinae</taxon>
        <taxon>Mytilus</taxon>
    </lineage>
</organism>
<proteinExistence type="predicted"/>
<feature type="compositionally biased region" description="Polar residues" evidence="9">
    <location>
        <begin position="741"/>
        <end position="755"/>
    </location>
</feature>
<dbReference type="Gene3D" id="3.40.1620.60">
    <property type="match status" value="1"/>
</dbReference>
<dbReference type="EMBL" id="CAJPWZ010001851">
    <property type="protein sequence ID" value="CAG2225546.1"/>
    <property type="molecule type" value="Genomic_DNA"/>
</dbReference>
<comment type="caution">
    <text evidence="11">The sequence shown here is derived from an EMBL/GenBank/DDBJ whole genome shotgun (WGS) entry which is preliminary data.</text>
</comment>
<dbReference type="InterPro" id="IPR001590">
    <property type="entry name" value="Peptidase_M12B"/>
</dbReference>
<dbReference type="Pfam" id="PF17771">
    <property type="entry name" value="ADAMTS_CR_2"/>
    <property type="match status" value="1"/>
</dbReference>
<feature type="domain" description="Peptidase M12B" evidence="10">
    <location>
        <begin position="243"/>
        <end position="472"/>
    </location>
</feature>
<keyword evidence="12" id="KW-1185">Reference proteome</keyword>
<feature type="binding site" evidence="8">
    <location>
        <position position="408"/>
    </location>
    <ligand>
        <name>Zn(2+)</name>
        <dbReference type="ChEBI" id="CHEBI:29105"/>
        <note>catalytic</note>
    </ligand>
</feature>
<evidence type="ECO:0000313" key="11">
    <source>
        <dbReference type="EMBL" id="CAG2225546.1"/>
    </source>
</evidence>
<keyword evidence="6" id="KW-1015">Disulfide bond</keyword>
<dbReference type="InterPro" id="IPR041645">
    <property type="entry name" value="ADAMTS_CR_2"/>
</dbReference>
<keyword evidence="4 8" id="KW-0862">Zinc</keyword>
<feature type="region of interest" description="Disordered" evidence="9">
    <location>
        <begin position="706"/>
        <end position="755"/>
    </location>
</feature>
<evidence type="ECO:0000256" key="1">
    <source>
        <dbReference type="ARBA" id="ARBA00022670"/>
    </source>
</evidence>
<keyword evidence="2 8" id="KW-0479">Metal-binding</keyword>
<dbReference type="PANTHER" id="PTHR11905:SF159">
    <property type="entry name" value="ADAM METALLOPROTEASE"/>
    <property type="match status" value="1"/>
</dbReference>
<dbReference type="InterPro" id="IPR024079">
    <property type="entry name" value="MetalloPept_cat_dom_sf"/>
</dbReference>
<evidence type="ECO:0000256" key="7">
    <source>
        <dbReference type="ARBA" id="ARBA00023180"/>
    </source>
</evidence>
<keyword evidence="3" id="KW-0378">Hydrolase</keyword>
<keyword evidence="5" id="KW-0482">Metalloprotease</keyword>
<dbReference type="Proteomes" id="UP000683360">
    <property type="component" value="Unassembled WGS sequence"/>
</dbReference>
<dbReference type="GO" id="GO:0046872">
    <property type="term" value="F:metal ion binding"/>
    <property type="evidence" value="ECO:0007669"/>
    <property type="project" value="UniProtKB-KW"/>
</dbReference>
<evidence type="ECO:0000256" key="8">
    <source>
        <dbReference type="PROSITE-ProRule" id="PRU00276"/>
    </source>
</evidence>
<dbReference type="PANTHER" id="PTHR11905">
    <property type="entry name" value="ADAM A DISINTEGRIN AND METALLOPROTEASE DOMAIN"/>
    <property type="match status" value="1"/>
</dbReference>
<evidence type="ECO:0000256" key="2">
    <source>
        <dbReference type="ARBA" id="ARBA00022723"/>
    </source>
</evidence>
<keyword evidence="7" id="KW-0325">Glycoprotein</keyword>
<dbReference type="SUPFAM" id="SSF55486">
    <property type="entry name" value="Metalloproteases ('zincins'), catalytic domain"/>
    <property type="match status" value="1"/>
</dbReference>
<comment type="caution">
    <text evidence="8">Lacks conserved residue(s) required for the propagation of feature annotation.</text>
</comment>
<dbReference type="Gene3D" id="3.40.390.10">
    <property type="entry name" value="Collagenase (Catalytic Domain)"/>
    <property type="match status" value="1"/>
</dbReference>
<evidence type="ECO:0000313" key="12">
    <source>
        <dbReference type="Proteomes" id="UP000683360"/>
    </source>
</evidence>
<evidence type="ECO:0000256" key="4">
    <source>
        <dbReference type="ARBA" id="ARBA00022833"/>
    </source>
</evidence>